<dbReference type="GO" id="GO:0016747">
    <property type="term" value="F:acyltransferase activity, transferring groups other than amino-acyl groups"/>
    <property type="evidence" value="ECO:0007669"/>
    <property type="project" value="InterPro"/>
</dbReference>
<evidence type="ECO:0000256" key="2">
    <source>
        <dbReference type="SAM" id="Phobius"/>
    </source>
</evidence>
<feature type="transmembrane region" description="Helical" evidence="2">
    <location>
        <begin position="170"/>
        <end position="190"/>
    </location>
</feature>
<feature type="transmembrane region" description="Helical" evidence="2">
    <location>
        <begin position="196"/>
        <end position="212"/>
    </location>
</feature>
<feature type="compositionally biased region" description="Basic and acidic residues" evidence="1">
    <location>
        <begin position="428"/>
        <end position="440"/>
    </location>
</feature>
<dbReference type="GO" id="GO:0000271">
    <property type="term" value="P:polysaccharide biosynthetic process"/>
    <property type="evidence" value="ECO:0007669"/>
    <property type="project" value="TreeGrafter"/>
</dbReference>
<feature type="region of interest" description="Disordered" evidence="1">
    <location>
        <begin position="390"/>
        <end position="440"/>
    </location>
</feature>
<keyword evidence="2" id="KW-0812">Transmembrane</keyword>
<dbReference type="InterPro" id="IPR050879">
    <property type="entry name" value="Acyltransferase_3"/>
</dbReference>
<feature type="transmembrane region" description="Helical" evidence="2">
    <location>
        <begin position="144"/>
        <end position="163"/>
    </location>
</feature>
<feature type="transmembrane region" description="Helical" evidence="2">
    <location>
        <begin position="266"/>
        <end position="289"/>
    </location>
</feature>
<dbReference type="Proteomes" id="UP000294543">
    <property type="component" value="Unassembled WGS sequence"/>
</dbReference>
<proteinExistence type="predicted"/>
<feature type="transmembrane region" description="Helical" evidence="2">
    <location>
        <begin position="321"/>
        <end position="339"/>
    </location>
</feature>
<accession>A0A4R4WLB3</accession>
<feature type="transmembrane region" description="Helical" evidence="2">
    <location>
        <begin position="295"/>
        <end position="314"/>
    </location>
</feature>
<name>A0A4R4WLB3_9ACTN</name>
<evidence type="ECO:0000313" key="4">
    <source>
        <dbReference type="EMBL" id="TDD19939.1"/>
    </source>
</evidence>
<dbReference type="PANTHER" id="PTHR23028:SF131">
    <property type="entry name" value="BLR2367 PROTEIN"/>
    <property type="match status" value="1"/>
</dbReference>
<organism evidence="4 5">
    <name type="scientific">Nonomuraea diastatica</name>
    <dbReference type="NCBI Taxonomy" id="1848329"/>
    <lineage>
        <taxon>Bacteria</taxon>
        <taxon>Bacillati</taxon>
        <taxon>Actinomycetota</taxon>
        <taxon>Actinomycetes</taxon>
        <taxon>Streptosporangiales</taxon>
        <taxon>Streptosporangiaceae</taxon>
        <taxon>Nonomuraea</taxon>
    </lineage>
</organism>
<keyword evidence="5" id="KW-1185">Reference proteome</keyword>
<reference evidence="4 5" key="1">
    <citation type="submission" date="2019-03" db="EMBL/GenBank/DDBJ databases">
        <title>Draft genome sequences of novel Actinobacteria.</title>
        <authorList>
            <person name="Sahin N."/>
            <person name="Ay H."/>
            <person name="Saygin H."/>
        </authorList>
    </citation>
    <scope>NUCLEOTIDE SEQUENCE [LARGE SCALE GENOMIC DNA]</scope>
    <source>
        <strain evidence="4 5">KC712</strain>
    </source>
</reference>
<sequence length="440" mass="47960">MLVRVSAAAAPASLHPLPSTRLAWLDALRGIGAMAVVAEHLLPWFIPQLRPYWFNIGVYGILVFFLVSGYIIPVSLERHGDVRAFWFSRFFRLYPLYLSVIVAVLALAWWVPVREAVPRDASALAAHATMLLDVVGVGGVADTMWTLSYEMVFYLLVTALFLLRGHGHSGLLAMVFAAGAVVVGLVTSGAVMVGVWPAYVSFAVFAAGLACVVTGRFRTTAACALGVMALLLLLLSSRVPWLGVAVVAVMFAGTAIHRWERGDGRLWPVAVTTALVVMAPLWAVTSGWWWVQGDVWLTTIALAGLTFAGGMALRGRRLPRVLTWLGMISYSLYLVHHPLLKYFVAVTGDLRKAALPVQIGMTVLVLALILAGSALTYRFVEKPMQELGRRLSDRGGRRRESPGDLRAQPEHARDDGVLGQEEGQVPDGVRDDVSQRDVLR</sequence>
<feature type="compositionally biased region" description="Basic and acidic residues" evidence="1">
    <location>
        <begin position="390"/>
        <end position="416"/>
    </location>
</feature>
<dbReference type="GO" id="GO:0016020">
    <property type="term" value="C:membrane"/>
    <property type="evidence" value="ECO:0007669"/>
    <property type="project" value="TreeGrafter"/>
</dbReference>
<keyword evidence="2" id="KW-1133">Transmembrane helix</keyword>
<feature type="transmembrane region" description="Helical" evidence="2">
    <location>
        <begin position="52"/>
        <end position="72"/>
    </location>
</feature>
<evidence type="ECO:0000259" key="3">
    <source>
        <dbReference type="Pfam" id="PF01757"/>
    </source>
</evidence>
<dbReference type="PANTHER" id="PTHR23028">
    <property type="entry name" value="ACETYLTRANSFERASE"/>
    <property type="match status" value="1"/>
</dbReference>
<protein>
    <submittedName>
        <fullName evidence="4">Acyltransferase</fullName>
    </submittedName>
</protein>
<dbReference type="EMBL" id="SMKP01000051">
    <property type="protein sequence ID" value="TDD19939.1"/>
    <property type="molecule type" value="Genomic_DNA"/>
</dbReference>
<feature type="domain" description="Acyltransferase 3" evidence="3">
    <location>
        <begin position="23"/>
        <end position="377"/>
    </location>
</feature>
<dbReference type="RefSeq" id="WP_132510006.1">
    <property type="nucleotide sequence ID" value="NZ_SMKP01000051.1"/>
</dbReference>
<keyword evidence="2" id="KW-0472">Membrane</keyword>
<keyword evidence="4" id="KW-0808">Transferase</keyword>
<feature type="transmembrane region" description="Helical" evidence="2">
    <location>
        <begin position="93"/>
        <end position="111"/>
    </location>
</feature>
<evidence type="ECO:0000313" key="5">
    <source>
        <dbReference type="Proteomes" id="UP000294543"/>
    </source>
</evidence>
<gene>
    <name evidence="4" type="ORF">E1294_19360</name>
</gene>
<comment type="caution">
    <text evidence="4">The sequence shown here is derived from an EMBL/GenBank/DDBJ whole genome shotgun (WGS) entry which is preliminary data.</text>
</comment>
<evidence type="ECO:0000256" key="1">
    <source>
        <dbReference type="SAM" id="MobiDB-lite"/>
    </source>
</evidence>
<keyword evidence="4" id="KW-0012">Acyltransferase</keyword>
<dbReference type="Pfam" id="PF01757">
    <property type="entry name" value="Acyl_transf_3"/>
    <property type="match status" value="1"/>
</dbReference>
<dbReference type="OrthoDB" id="9807745at2"/>
<feature type="transmembrane region" description="Helical" evidence="2">
    <location>
        <begin position="359"/>
        <end position="380"/>
    </location>
</feature>
<dbReference type="InterPro" id="IPR002656">
    <property type="entry name" value="Acyl_transf_3_dom"/>
</dbReference>
<dbReference type="AlphaFoldDB" id="A0A4R4WLB3"/>